<keyword evidence="4" id="KW-1185">Reference proteome</keyword>
<feature type="signal peptide" evidence="2">
    <location>
        <begin position="1"/>
        <end position="30"/>
    </location>
</feature>
<feature type="region of interest" description="Disordered" evidence="1">
    <location>
        <begin position="428"/>
        <end position="484"/>
    </location>
</feature>
<dbReference type="OrthoDB" id="6404115at2759"/>
<reference evidence="3 4" key="1">
    <citation type="submission" date="2019-07" db="EMBL/GenBank/DDBJ databases">
        <title>Draft genome assembly of a fouling barnacle, Amphibalanus amphitrite (Darwin, 1854): The first reference genome for Thecostraca.</title>
        <authorList>
            <person name="Kim W."/>
        </authorList>
    </citation>
    <scope>NUCLEOTIDE SEQUENCE [LARGE SCALE GENOMIC DNA]</scope>
    <source>
        <strain evidence="3">SNU_AA5</strain>
        <tissue evidence="3">Soma without cirri and trophi</tissue>
    </source>
</reference>
<evidence type="ECO:0000313" key="3">
    <source>
        <dbReference type="EMBL" id="KAF0305317.1"/>
    </source>
</evidence>
<keyword evidence="2" id="KW-0732">Signal</keyword>
<dbReference type="SUPFAM" id="SSF52058">
    <property type="entry name" value="L domain-like"/>
    <property type="match status" value="1"/>
</dbReference>
<feature type="compositionally biased region" description="Polar residues" evidence="1">
    <location>
        <begin position="459"/>
        <end position="469"/>
    </location>
</feature>
<dbReference type="AlphaFoldDB" id="A0A6A4WC53"/>
<dbReference type="InterPro" id="IPR032675">
    <property type="entry name" value="LRR_dom_sf"/>
</dbReference>
<organism evidence="3 4">
    <name type="scientific">Amphibalanus amphitrite</name>
    <name type="common">Striped barnacle</name>
    <name type="synonym">Balanus amphitrite</name>
    <dbReference type="NCBI Taxonomy" id="1232801"/>
    <lineage>
        <taxon>Eukaryota</taxon>
        <taxon>Metazoa</taxon>
        <taxon>Ecdysozoa</taxon>
        <taxon>Arthropoda</taxon>
        <taxon>Crustacea</taxon>
        <taxon>Multicrustacea</taxon>
        <taxon>Cirripedia</taxon>
        <taxon>Thoracica</taxon>
        <taxon>Thoracicalcarea</taxon>
        <taxon>Balanomorpha</taxon>
        <taxon>Balanoidea</taxon>
        <taxon>Balanidae</taxon>
        <taxon>Amphibalaninae</taxon>
        <taxon>Amphibalanus</taxon>
    </lineage>
</organism>
<evidence type="ECO:0000313" key="4">
    <source>
        <dbReference type="Proteomes" id="UP000440578"/>
    </source>
</evidence>
<evidence type="ECO:0000256" key="1">
    <source>
        <dbReference type="SAM" id="MobiDB-lite"/>
    </source>
</evidence>
<comment type="caution">
    <text evidence="3">The sequence shown here is derived from an EMBL/GenBank/DDBJ whole genome shotgun (WGS) entry which is preliminary data.</text>
</comment>
<dbReference type="Gene3D" id="3.80.10.10">
    <property type="entry name" value="Ribonuclease Inhibitor"/>
    <property type="match status" value="1"/>
</dbReference>
<sequence>MGVFRGEPPRPRWLPRLLMISLVLIGAVQGRPSGQPAVCGRSCCSVMPSCEDAYRVTCDCPDLDKMVLRRGDIPSTAQRVAIRNTRHVILKEDTIGGLPFLVNFTVSDVDQLEIRRDGMASHNQTRLRSVLFQNIQSLQAQSHSFTGIWQTETAVRMQLIKELHVMSNAFSYQAIETGPSVSLQNVHRLNLESSGFSAPMFGMYLTNVTMDECQKESFGGNTYVTEWNNVAITDMHAKCFHSLKHVGSLNLNSVQIATIRRGAFSGDIRSLFVQNSHFGTIEKSGINMRVSNMDVYKSTIDELKSEGINMFAKEWFKMKTIRINHLRKNAFLGVKMGKDNVGISRILKLHKVEIIEAENGSLTFSTCNEVDLRDLDLTAPLPPICPTDRWTRSLSAGGAGGRLSQAQYQLFFQLLDRRWCAEDGWTEFPDSAERPSSCQEANEWTPDSLEEDLDDDTAAGQTSQGTFSEDSSEEENYAAVDARSVDSQVSGDLADLDLGELEKVERVKVDRKKLEDLLYGKSGVLFSYRDTH</sequence>
<protein>
    <submittedName>
        <fullName evidence="3">Uncharacterized protein</fullName>
    </submittedName>
</protein>
<dbReference type="EMBL" id="VIIS01000766">
    <property type="protein sequence ID" value="KAF0305317.1"/>
    <property type="molecule type" value="Genomic_DNA"/>
</dbReference>
<accession>A0A6A4WC53</accession>
<gene>
    <name evidence="3" type="ORF">FJT64_023046</name>
</gene>
<name>A0A6A4WC53_AMPAM</name>
<feature type="compositionally biased region" description="Acidic residues" evidence="1">
    <location>
        <begin position="448"/>
        <end position="457"/>
    </location>
</feature>
<dbReference type="Proteomes" id="UP000440578">
    <property type="component" value="Unassembled WGS sequence"/>
</dbReference>
<feature type="chain" id="PRO_5025520085" evidence="2">
    <location>
        <begin position="31"/>
        <end position="532"/>
    </location>
</feature>
<evidence type="ECO:0000256" key="2">
    <source>
        <dbReference type="SAM" id="SignalP"/>
    </source>
</evidence>
<proteinExistence type="predicted"/>